<evidence type="ECO:0008006" key="3">
    <source>
        <dbReference type="Google" id="ProtNLM"/>
    </source>
</evidence>
<evidence type="ECO:0000256" key="1">
    <source>
        <dbReference type="SAM" id="SignalP"/>
    </source>
</evidence>
<feature type="chain" id="PRO_5005518867" description="Secreted protein" evidence="1">
    <location>
        <begin position="20"/>
        <end position="99"/>
    </location>
</feature>
<dbReference type="EMBL" id="GADI01001516">
    <property type="protein sequence ID" value="JAA72292.1"/>
    <property type="molecule type" value="mRNA"/>
</dbReference>
<reference evidence="2" key="1">
    <citation type="submission" date="2012-12" db="EMBL/GenBank/DDBJ databases">
        <title>Identification and characterization of a phenylalanine ammonia-lyase gene family in Isatis indigotica Fort.</title>
        <authorList>
            <person name="Liu Q."/>
            <person name="Chen J."/>
            <person name="Zhou X."/>
            <person name="Di P."/>
            <person name="Xiao Y."/>
            <person name="Xuan H."/>
            <person name="Zhang L."/>
            <person name="Chen W."/>
        </authorList>
    </citation>
    <scope>NUCLEOTIDE SEQUENCE</scope>
    <source>
        <tissue evidence="2">Salivary gland</tissue>
    </source>
</reference>
<accession>A0A0K8RME1</accession>
<proteinExistence type="evidence at transcript level"/>
<dbReference type="AlphaFoldDB" id="A0A0K8RME1"/>
<evidence type="ECO:0000313" key="2">
    <source>
        <dbReference type="EMBL" id="JAA72292.1"/>
    </source>
</evidence>
<keyword evidence="1" id="KW-0732">Signal</keyword>
<protein>
    <recommendedName>
        <fullName evidence="3">Secreted protein</fullName>
    </recommendedName>
</protein>
<feature type="signal peptide" evidence="1">
    <location>
        <begin position="1"/>
        <end position="19"/>
    </location>
</feature>
<name>A0A0K8RME1_IXORI</name>
<organism evidence="2">
    <name type="scientific">Ixodes ricinus</name>
    <name type="common">Common tick</name>
    <name type="synonym">Acarus ricinus</name>
    <dbReference type="NCBI Taxonomy" id="34613"/>
    <lineage>
        <taxon>Eukaryota</taxon>
        <taxon>Metazoa</taxon>
        <taxon>Ecdysozoa</taxon>
        <taxon>Arthropoda</taxon>
        <taxon>Chelicerata</taxon>
        <taxon>Arachnida</taxon>
        <taxon>Acari</taxon>
        <taxon>Parasitiformes</taxon>
        <taxon>Ixodida</taxon>
        <taxon>Ixodoidea</taxon>
        <taxon>Ixodidae</taxon>
        <taxon>Ixodinae</taxon>
        <taxon>Ixodes</taxon>
    </lineage>
</organism>
<sequence length="99" mass="11617">MRLNISCTLILFAVFLTESPNPETRIFIYEGRLKSNETDFFLFRIGPARQALIIFFSSKWHPSHSIHWHFENNFGEISWNVLSPSLFQHCSHNFVCSIV</sequence>